<gene>
    <name evidence="6" type="ORF">HPP92_002386</name>
</gene>
<dbReference type="EC" id="2.4.1.-" evidence="4"/>
<sequence>MGRRDGEKRVKDEDTVGKLNWKLTSFRCEDMRMKYSNMGMPKLAIIDRSWLDPPQHLICTNTVPTKKKNILASIVDGIRSPTNPSLARSIEIERRRWNPRPLGGVNIDDLLLLRPPRCPGHAVAMLGFSDGTGLKHQQTNEEQNPLVHAEKLAFPSFSSSQRFGDGASSSAEASAVTIRRTFLALNSDPLQTRLDLIYRQASDHLALVHAYAAYARRLKLENSRQLRLFEDLASSFSNLASRIDADASVDEDAIRPLEKEAKDRIKLARQLVSEHKESFDTQLKIQKLRDDLFAVGEQLNRARKLSALSSSIAAGSTPEEPALHRDAADGRTHFSPETYRRLKPPDLSDPELYHYVIFTNNIIAVSVVVNSAIKNAKEPQRHVFHVVTDQMYAAAMQVWFTRRPPANGAKVEVRSVSEFGFLNATYSPVVRQIEGGRRDLVLLEYLRFYLPEMFPKLRRIIYLEDDVVVQKDLAKLWAEDLEGKVNGAVEMCFGSFRRYSRFINFSHPVAREKFTPRACAWNYGVNLFDLDAWRREKCTLQFHRYQNLNEDGTLWSAGNVLPAGLLTFYSTTKPIDKSWHVMGLGYNPNVGLDEIRMPQSFISMGT</sequence>
<dbReference type="Pfam" id="PF01501">
    <property type="entry name" value="Glyco_transf_8"/>
    <property type="match status" value="1"/>
</dbReference>
<evidence type="ECO:0000313" key="6">
    <source>
        <dbReference type="EMBL" id="KAG0497695.1"/>
    </source>
</evidence>
<evidence type="ECO:0000256" key="2">
    <source>
        <dbReference type="ARBA" id="ARBA00006351"/>
    </source>
</evidence>
<keyword evidence="3 4" id="KW-0328">Glycosyltransferase</keyword>
<reference evidence="6 7" key="1">
    <citation type="journal article" date="2020" name="Nat. Food">
        <title>A phased Vanilla planifolia genome enables genetic improvement of flavour and production.</title>
        <authorList>
            <person name="Hasing T."/>
            <person name="Tang H."/>
            <person name="Brym M."/>
            <person name="Khazi F."/>
            <person name="Huang T."/>
            <person name="Chambers A.H."/>
        </authorList>
    </citation>
    <scope>NUCLEOTIDE SEQUENCE [LARGE SCALE GENOMIC DNA]</scope>
    <source>
        <tissue evidence="6">Leaf</tissue>
    </source>
</reference>
<organism evidence="6 7">
    <name type="scientific">Vanilla planifolia</name>
    <name type="common">Vanilla</name>
    <dbReference type="NCBI Taxonomy" id="51239"/>
    <lineage>
        <taxon>Eukaryota</taxon>
        <taxon>Viridiplantae</taxon>
        <taxon>Streptophyta</taxon>
        <taxon>Embryophyta</taxon>
        <taxon>Tracheophyta</taxon>
        <taxon>Spermatophyta</taxon>
        <taxon>Magnoliopsida</taxon>
        <taxon>Liliopsida</taxon>
        <taxon>Asparagales</taxon>
        <taxon>Orchidaceae</taxon>
        <taxon>Vanilloideae</taxon>
        <taxon>Vanilleae</taxon>
        <taxon>Vanilla</taxon>
    </lineage>
</organism>
<comment type="subcellular location">
    <subcellularLocation>
        <location evidence="4">Golgi apparatus membrane</location>
        <topology evidence="4">Single-pass type II membrane protein</topology>
    </subcellularLocation>
</comment>
<dbReference type="GO" id="GO:0071555">
    <property type="term" value="P:cell wall organization"/>
    <property type="evidence" value="ECO:0007669"/>
    <property type="project" value="UniProtKB-KW"/>
</dbReference>
<dbReference type="GO" id="GO:0047262">
    <property type="term" value="F:polygalacturonate 4-alpha-galacturonosyltransferase activity"/>
    <property type="evidence" value="ECO:0007669"/>
    <property type="project" value="InterPro"/>
</dbReference>
<dbReference type="SUPFAM" id="SSF53448">
    <property type="entry name" value="Nucleotide-diphospho-sugar transferases"/>
    <property type="match status" value="1"/>
</dbReference>
<protein>
    <recommendedName>
        <fullName evidence="4">Hexosyltransferase</fullName>
        <ecNumber evidence="4">2.4.1.-</ecNumber>
    </recommendedName>
</protein>
<dbReference type="InterPro" id="IPR029044">
    <property type="entry name" value="Nucleotide-diphossugar_trans"/>
</dbReference>
<dbReference type="InterPro" id="IPR002495">
    <property type="entry name" value="Glyco_trans_8"/>
</dbReference>
<comment type="similarity">
    <text evidence="2 4">Belongs to the glycosyltransferase 8 family.</text>
</comment>
<dbReference type="EMBL" id="JADCNL010000001">
    <property type="protein sequence ID" value="KAG0497695.1"/>
    <property type="molecule type" value="Genomic_DNA"/>
</dbReference>
<evidence type="ECO:0000256" key="5">
    <source>
        <dbReference type="SAM" id="MobiDB-lite"/>
    </source>
</evidence>
<keyword evidence="7" id="KW-1185">Reference proteome</keyword>
<dbReference type="Gene3D" id="3.90.550.10">
    <property type="entry name" value="Spore Coat Polysaccharide Biosynthesis Protein SpsA, Chain A"/>
    <property type="match status" value="1"/>
</dbReference>
<feature type="compositionally biased region" description="Basic and acidic residues" evidence="5">
    <location>
        <begin position="321"/>
        <end position="330"/>
    </location>
</feature>
<comment type="pathway">
    <text evidence="1 4">Glycan metabolism; pectin biosynthesis.</text>
</comment>
<keyword evidence="3 4" id="KW-0808">Transferase</keyword>
<feature type="region of interest" description="Disordered" evidence="5">
    <location>
        <begin position="310"/>
        <end position="330"/>
    </location>
</feature>
<dbReference type="UniPathway" id="UPA00845"/>
<comment type="caution">
    <text evidence="6">The sequence shown here is derived from an EMBL/GenBank/DDBJ whole genome shotgun (WGS) entry which is preliminary data.</text>
</comment>
<dbReference type="InterPro" id="IPR029993">
    <property type="entry name" value="GAUT"/>
</dbReference>
<dbReference type="Proteomes" id="UP000636800">
    <property type="component" value="Chromosome 1"/>
</dbReference>
<dbReference type="PANTHER" id="PTHR32116:SF61">
    <property type="entry name" value="GALACTURONOSYLTRANSFERASE 9-RELATED"/>
    <property type="match status" value="1"/>
</dbReference>
<keyword evidence="4" id="KW-0333">Golgi apparatus</keyword>
<dbReference type="AlphaFoldDB" id="A0A835VHZ7"/>
<evidence type="ECO:0000256" key="1">
    <source>
        <dbReference type="ARBA" id="ARBA00004877"/>
    </source>
</evidence>
<dbReference type="OrthoDB" id="1920676at2759"/>
<dbReference type="GO" id="GO:0000139">
    <property type="term" value="C:Golgi membrane"/>
    <property type="evidence" value="ECO:0007669"/>
    <property type="project" value="UniProtKB-SubCell"/>
</dbReference>
<keyword evidence="4" id="KW-0961">Cell wall biogenesis/degradation</keyword>
<proteinExistence type="inferred from homology"/>
<dbReference type="GO" id="GO:0045489">
    <property type="term" value="P:pectin biosynthetic process"/>
    <property type="evidence" value="ECO:0007669"/>
    <property type="project" value="UniProtKB-UniPathway"/>
</dbReference>
<evidence type="ECO:0000313" key="7">
    <source>
        <dbReference type="Proteomes" id="UP000636800"/>
    </source>
</evidence>
<accession>A0A835VHZ7</accession>
<name>A0A835VHZ7_VANPL</name>
<evidence type="ECO:0000256" key="3">
    <source>
        <dbReference type="ARBA" id="ARBA00022676"/>
    </source>
</evidence>
<dbReference type="PANTHER" id="PTHR32116">
    <property type="entry name" value="GALACTURONOSYLTRANSFERASE 4-RELATED"/>
    <property type="match status" value="1"/>
</dbReference>
<evidence type="ECO:0000256" key="4">
    <source>
        <dbReference type="RuleBase" id="RU362027"/>
    </source>
</evidence>